<gene>
    <name evidence="2" type="ORF">OC25_05985</name>
</gene>
<accession>A0A0C1DCM5</accession>
<evidence type="ECO:0000313" key="3">
    <source>
        <dbReference type="Proteomes" id="UP000031246"/>
    </source>
</evidence>
<sequence>MTEKQFNLQIYVHQGALKNFAMKFTHDLDDANDLFQETMIKTIRFFYFFTYSKELFLPGFYKLVV</sequence>
<comment type="caution">
    <text evidence="2">The sequence shown here is derived from an EMBL/GenBank/DDBJ whole genome shotgun (WGS) entry which is preliminary data.</text>
</comment>
<dbReference type="Pfam" id="PF04542">
    <property type="entry name" value="Sigma70_r2"/>
    <property type="match status" value="1"/>
</dbReference>
<dbReference type="AlphaFoldDB" id="A0A0C1DCM5"/>
<dbReference type="Gene3D" id="1.10.1740.10">
    <property type="match status" value="1"/>
</dbReference>
<reference evidence="2 3" key="1">
    <citation type="submission" date="2014-10" db="EMBL/GenBank/DDBJ databases">
        <title>Pedobacter Kyungheensis.</title>
        <authorList>
            <person name="Anderson B.M."/>
            <person name="Newman J.D."/>
        </authorList>
    </citation>
    <scope>NUCLEOTIDE SEQUENCE [LARGE SCALE GENOMIC DNA]</scope>
    <source>
        <strain evidence="2 3">KACC 16221</strain>
    </source>
</reference>
<dbReference type="Proteomes" id="UP000031246">
    <property type="component" value="Unassembled WGS sequence"/>
</dbReference>
<dbReference type="RefSeq" id="WP_039472865.1">
    <property type="nucleotide sequence ID" value="NZ_JSYN01000005.1"/>
</dbReference>
<proteinExistence type="predicted"/>
<dbReference type="OrthoDB" id="9803470at2"/>
<dbReference type="SUPFAM" id="SSF88946">
    <property type="entry name" value="Sigma2 domain of RNA polymerase sigma factors"/>
    <property type="match status" value="1"/>
</dbReference>
<dbReference type="GO" id="GO:0006352">
    <property type="term" value="P:DNA-templated transcription initiation"/>
    <property type="evidence" value="ECO:0007669"/>
    <property type="project" value="InterPro"/>
</dbReference>
<dbReference type="InterPro" id="IPR007627">
    <property type="entry name" value="RNA_pol_sigma70_r2"/>
</dbReference>
<dbReference type="InterPro" id="IPR013325">
    <property type="entry name" value="RNA_pol_sigma_r2"/>
</dbReference>
<feature type="domain" description="RNA polymerase sigma-70 region 2" evidence="1">
    <location>
        <begin position="13"/>
        <end position="44"/>
    </location>
</feature>
<dbReference type="EMBL" id="JSYN01000005">
    <property type="protein sequence ID" value="KIA95391.1"/>
    <property type="molecule type" value="Genomic_DNA"/>
</dbReference>
<evidence type="ECO:0000313" key="2">
    <source>
        <dbReference type="EMBL" id="KIA95391.1"/>
    </source>
</evidence>
<protein>
    <recommendedName>
        <fullName evidence="1">RNA polymerase sigma-70 region 2 domain-containing protein</fullName>
    </recommendedName>
</protein>
<evidence type="ECO:0000259" key="1">
    <source>
        <dbReference type="Pfam" id="PF04542"/>
    </source>
</evidence>
<organism evidence="2 3">
    <name type="scientific">Pedobacter kyungheensis</name>
    <dbReference type="NCBI Taxonomy" id="1069985"/>
    <lineage>
        <taxon>Bacteria</taxon>
        <taxon>Pseudomonadati</taxon>
        <taxon>Bacteroidota</taxon>
        <taxon>Sphingobacteriia</taxon>
        <taxon>Sphingobacteriales</taxon>
        <taxon>Sphingobacteriaceae</taxon>
        <taxon>Pedobacter</taxon>
    </lineage>
</organism>
<dbReference type="GO" id="GO:0003700">
    <property type="term" value="F:DNA-binding transcription factor activity"/>
    <property type="evidence" value="ECO:0007669"/>
    <property type="project" value="InterPro"/>
</dbReference>
<name>A0A0C1DCM5_9SPHI</name>
<keyword evidence="3" id="KW-1185">Reference proteome</keyword>